<comment type="caution">
    <text evidence="1">The sequence shown here is derived from an EMBL/GenBank/DDBJ whole genome shotgun (WGS) entry which is preliminary data.</text>
</comment>
<evidence type="ECO:0000313" key="2">
    <source>
        <dbReference type="Proteomes" id="UP000010959"/>
    </source>
</evidence>
<dbReference type="EMBL" id="AMWG01000092">
    <property type="protein sequence ID" value="ELP32735.1"/>
    <property type="molecule type" value="Genomic_DNA"/>
</dbReference>
<sequence>MRLVVDLVRDWGTSLSISIYQQAIVHLLGGQMTVERMLPMTRSGQYLAKQRYHLIDDHTAFELTGFAKPEHQFADQLQRLLNLSPLRRLHWINIGPHHITFQTVQHA</sequence>
<proteinExistence type="predicted"/>
<reference evidence="1 2" key="1">
    <citation type="journal article" date="2013" name="Mar. Genomics">
        <title>Expression of sulfatases in Rhodopirellula baltica and the diversity of sulfatases in the genus Rhodopirellula.</title>
        <authorList>
            <person name="Wegner C.E."/>
            <person name="Richter-Heitmann T."/>
            <person name="Klindworth A."/>
            <person name="Klockow C."/>
            <person name="Richter M."/>
            <person name="Achstetter T."/>
            <person name="Glockner F.O."/>
            <person name="Harder J."/>
        </authorList>
    </citation>
    <scope>NUCLEOTIDE SEQUENCE [LARGE SCALE GENOMIC DNA]</scope>
    <source>
        <strain evidence="1 2">SWK14</strain>
    </source>
</reference>
<gene>
    <name evidence="1" type="ORF">RBSWK_03306</name>
</gene>
<accession>L7CFU4</accession>
<dbReference type="PATRIC" id="fig|993516.3.peg.3517"/>
<name>L7CFU4_RHOBT</name>
<evidence type="ECO:0000313" key="1">
    <source>
        <dbReference type="EMBL" id="ELP32735.1"/>
    </source>
</evidence>
<dbReference type="Proteomes" id="UP000010959">
    <property type="component" value="Unassembled WGS sequence"/>
</dbReference>
<protein>
    <submittedName>
        <fullName evidence="1">Uncharacterized protein</fullName>
    </submittedName>
</protein>
<dbReference type="AlphaFoldDB" id="L7CFU4"/>
<organism evidence="1 2">
    <name type="scientific">Rhodopirellula baltica SWK14</name>
    <dbReference type="NCBI Taxonomy" id="993516"/>
    <lineage>
        <taxon>Bacteria</taxon>
        <taxon>Pseudomonadati</taxon>
        <taxon>Planctomycetota</taxon>
        <taxon>Planctomycetia</taxon>
        <taxon>Pirellulales</taxon>
        <taxon>Pirellulaceae</taxon>
        <taxon>Rhodopirellula</taxon>
    </lineage>
</organism>